<evidence type="ECO:0000256" key="2">
    <source>
        <dbReference type="PROSITE-ProRule" id="PRU00703"/>
    </source>
</evidence>
<dbReference type="Pfam" id="PF00571">
    <property type="entry name" value="CBS"/>
    <property type="match status" value="2"/>
</dbReference>
<dbReference type="Gene3D" id="3.10.580.10">
    <property type="entry name" value="CBS-domain"/>
    <property type="match status" value="1"/>
</dbReference>
<reference evidence="4 5" key="1">
    <citation type="submission" date="2013-09" db="EMBL/GenBank/DDBJ databases">
        <title>Whole genome sequencing of Halarchaeum acidiphilum strain MH1-52-1.</title>
        <authorList>
            <person name="Shimane Y."/>
            <person name="Minegishi H."/>
            <person name="Nishi S."/>
            <person name="Echigo A."/>
            <person name="Shuto A."/>
            <person name="Konishi M."/>
            <person name="Ito T."/>
            <person name="Ohkuma M."/>
            <person name="Ohta Y."/>
            <person name="Nagano Y."/>
            <person name="Tsubouchi T."/>
            <person name="Mori K."/>
            <person name="Usui K."/>
            <person name="Kamekura M."/>
            <person name="Usami R."/>
            <person name="Takaki Y."/>
            <person name="Hatada Y."/>
        </authorList>
    </citation>
    <scope>NUCLEOTIDE SEQUENCE [LARGE SCALE GENOMIC DNA]</scope>
    <source>
        <strain evidence="4 5">JCM 16109</strain>
    </source>
</reference>
<dbReference type="RefSeq" id="WP_020220650.1">
    <property type="nucleotide sequence ID" value="NZ_BANO01000006.1"/>
</dbReference>
<dbReference type="InterPro" id="IPR051257">
    <property type="entry name" value="Diverse_CBS-Domain"/>
</dbReference>
<evidence type="ECO:0000259" key="3">
    <source>
        <dbReference type="PROSITE" id="PS51371"/>
    </source>
</evidence>
<evidence type="ECO:0000313" key="4">
    <source>
        <dbReference type="EMBL" id="GAD51293.1"/>
    </source>
</evidence>
<dbReference type="InterPro" id="IPR046342">
    <property type="entry name" value="CBS_dom_sf"/>
</dbReference>
<dbReference type="OrthoDB" id="267891at2157"/>
<protein>
    <submittedName>
        <fullName evidence="4">CBS domain protein</fullName>
    </submittedName>
</protein>
<accession>U3A964</accession>
<dbReference type="SUPFAM" id="SSF54631">
    <property type="entry name" value="CBS-domain pair"/>
    <property type="match status" value="1"/>
</dbReference>
<name>U3A964_9EURY</name>
<dbReference type="PANTHER" id="PTHR43080">
    <property type="entry name" value="CBS DOMAIN-CONTAINING PROTEIN CBSX3, MITOCHONDRIAL"/>
    <property type="match status" value="1"/>
</dbReference>
<dbReference type="Proteomes" id="UP000016986">
    <property type="component" value="Unassembled WGS sequence"/>
</dbReference>
<organism evidence="4 5">
    <name type="scientific">Halarchaeum acidiphilum MH1-52-1</name>
    <dbReference type="NCBI Taxonomy" id="1261545"/>
    <lineage>
        <taxon>Archaea</taxon>
        <taxon>Methanobacteriati</taxon>
        <taxon>Methanobacteriota</taxon>
        <taxon>Stenosarchaea group</taxon>
        <taxon>Halobacteria</taxon>
        <taxon>Halobacteriales</taxon>
        <taxon>Halobacteriaceae</taxon>
    </lineage>
</organism>
<dbReference type="PANTHER" id="PTHR43080:SF2">
    <property type="entry name" value="CBS DOMAIN-CONTAINING PROTEIN"/>
    <property type="match status" value="1"/>
</dbReference>
<feature type="domain" description="CBS" evidence="3">
    <location>
        <begin position="12"/>
        <end position="68"/>
    </location>
</feature>
<keyword evidence="5" id="KW-1185">Reference proteome</keyword>
<keyword evidence="1 2" id="KW-0129">CBS domain</keyword>
<gene>
    <name evidence="4" type="ORF">MBEHAL_0053</name>
</gene>
<dbReference type="SMART" id="SM00116">
    <property type="entry name" value="CBS"/>
    <property type="match status" value="2"/>
</dbReference>
<evidence type="ECO:0000313" key="5">
    <source>
        <dbReference type="Proteomes" id="UP000016986"/>
    </source>
</evidence>
<proteinExistence type="predicted"/>
<sequence>MAQGQSLPVEDVSRDVVSIPGNAPLDQVAETMYSEDVGFLVVTHEGEPAGALTDRQVALSLRNEADPSSTTANELMTPDLVTVDRDMDVLRILQQMKLEEIRRVLVVDDDGDPVSVVSLDDVLVLLGEEMGDIADLIEAQV</sequence>
<dbReference type="PROSITE" id="PS51371">
    <property type="entry name" value="CBS"/>
    <property type="match status" value="2"/>
</dbReference>
<evidence type="ECO:0000256" key="1">
    <source>
        <dbReference type="ARBA" id="ARBA00023122"/>
    </source>
</evidence>
<dbReference type="InterPro" id="IPR000644">
    <property type="entry name" value="CBS_dom"/>
</dbReference>
<dbReference type="EMBL" id="BATA01000001">
    <property type="protein sequence ID" value="GAD51293.1"/>
    <property type="molecule type" value="Genomic_DNA"/>
</dbReference>
<dbReference type="AlphaFoldDB" id="U3A964"/>
<comment type="caution">
    <text evidence="4">The sequence shown here is derived from an EMBL/GenBank/DDBJ whole genome shotgun (WGS) entry which is preliminary data.</text>
</comment>
<feature type="domain" description="CBS" evidence="3">
    <location>
        <begin position="76"/>
        <end position="133"/>
    </location>
</feature>
<dbReference type="eggNOG" id="arCOG00606">
    <property type="taxonomic scope" value="Archaea"/>
</dbReference>